<feature type="disulfide bond" evidence="13">
    <location>
        <begin position="27"/>
        <end position="39"/>
    </location>
</feature>
<keyword evidence="10" id="KW-0675">Receptor</keyword>
<feature type="domain" description="EGF-like" evidence="18">
    <location>
        <begin position="407"/>
        <end position="445"/>
    </location>
</feature>
<dbReference type="GO" id="GO:0016324">
    <property type="term" value="C:apical plasma membrane"/>
    <property type="evidence" value="ECO:0007669"/>
    <property type="project" value="TreeGrafter"/>
</dbReference>
<keyword evidence="8 16" id="KW-0472">Membrane</keyword>
<dbReference type="SUPFAM" id="SSF63825">
    <property type="entry name" value="YWTD domain"/>
    <property type="match status" value="1"/>
</dbReference>
<dbReference type="Pfam" id="PF00057">
    <property type="entry name" value="Ldl_recept_a"/>
    <property type="match status" value="8"/>
</dbReference>
<keyword evidence="20" id="KW-1185">Reference proteome</keyword>
<dbReference type="GO" id="GO:0005509">
    <property type="term" value="F:calcium ion binding"/>
    <property type="evidence" value="ECO:0007669"/>
    <property type="project" value="InterPro"/>
</dbReference>
<feature type="disulfide bond" evidence="13">
    <location>
        <begin position="194"/>
        <end position="212"/>
    </location>
</feature>
<dbReference type="SMART" id="SM00192">
    <property type="entry name" value="LDLa"/>
    <property type="match status" value="8"/>
</dbReference>
<proteinExistence type="predicted"/>
<evidence type="ECO:0000256" key="3">
    <source>
        <dbReference type="ARBA" id="ARBA00022583"/>
    </source>
</evidence>
<dbReference type="SUPFAM" id="SSF57424">
    <property type="entry name" value="LDL receptor-like module"/>
    <property type="match status" value="8"/>
</dbReference>
<sequence length="898" mass="100313">MRLYLVAIAISLLVGPAISWTTDDGKCPGEEFRCENGRCISLAWKCDGQDDCHDNSDETNCSHTTCGDKFFQCTDGKCIPERWTCDGFDDCGDNSDENPDMCPDTKCRDGYFLCNVSKKCVPSDWKCDGEKNCPDGEDEQDCDHTCADDEFQCTDNGKCISKEFKCDNRKDCDDGSDEENCKNNACEEVGQKKCLDGECIHDIWWCDGDEDCHDGSDEANCTSSEKLPGGKCDESSFECKKALGDDYCISKSWTCDGDNDCIDGSDEENCGELTCSMDTKLCPESKYCLKKQFFCDGEEDCTEGDDELNCNYTKTCASGFFKCNNEQCIKDEDLCNSIDNCGDGSDESLDICPSEEKTTKTDPCRKDNGGCAQICVPDIHKSSGRRCECEAGYKPMNNSKDDPGCEDINECDIPGTCSQSCTNTKGSYRCECIAGFDLVENRYCKAITRHDAELFLSDRNELRRYQLSSEKTSLLINDNTVSGGPALDLDVRNRKVYWTDMHDPGVIFKLDLDTQKREKLVDALENPVAVALDWVHNNLYFIDRAKKIIQVVQIETKYRKTLIQNMEEPISLAADPDQGWIYWTNWGEHPGIERSGMNGAQQSTIISKDITWPQGLTIDHYSRRLYWVDAKQHTISSAKLDGSDQQIIMHSHSLLPHPYGVAIFEDYVFWTDIVTDSVSKIRKFGNRSVESLATGLKRPMAIQVMHVSRQPYIGLNRCETKKCSHLCLPVPILNDKDTKKAECACPDDLVLNGLKCISGHESRKPVVPENPDVVPIDTTEHNNPNVPYAGATDTSKSENHSTAVTESSEQGVKQEHKGNSKNEGHIALVTAGIVTVIGLLIVVVIVLLVRRHQKRNVRSMNFDNPVYRKTTTDDQLIVESVQPGLPQSMQPLNDEEVV</sequence>
<evidence type="ECO:0000256" key="10">
    <source>
        <dbReference type="ARBA" id="ARBA00023170"/>
    </source>
</evidence>
<gene>
    <name evidence="19" type="ORF">EGW08_012924</name>
</gene>
<feature type="disulfide bond" evidence="13">
    <location>
        <begin position="66"/>
        <end position="78"/>
    </location>
</feature>
<evidence type="ECO:0000256" key="2">
    <source>
        <dbReference type="ARBA" id="ARBA00022536"/>
    </source>
</evidence>
<evidence type="ECO:0000256" key="4">
    <source>
        <dbReference type="ARBA" id="ARBA00022692"/>
    </source>
</evidence>
<feature type="disulfide bond" evidence="12">
    <location>
        <begin position="411"/>
        <end position="421"/>
    </location>
</feature>
<dbReference type="PROSITE" id="PS51120">
    <property type="entry name" value="LDLRB"/>
    <property type="match status" value="3"/>
</dbReference>
<dbReference type="PROSITE" id="PS50026">
    <property type="entry name" value="EGF_3"/>
    <property type="match status" value="1"/>
</dbReference>
<dbReference type="AlphaFoldDB" id="A0A3S0ZNW5"/>
<accession>A0A3S0ZNW5</accession>
<dbReference type="InterPro" id="IPR000742">
    <property type="entry name" value="EGF"/>
</dbReference>
<evidence type="ECO:0000256" key="13">
    <source>
        <dbReference type="PROSITE-ProRule" id="PRU00124"/>
    </source>
</evidence>
<dbReference type="PROSITE" id="PS50068">
    <property type="entry name" value="LDLRA_2"/>
    <property type="match status" value="8"/>
</dbReference>
<dbReference type="SMART" id="SM00181">
    <property type="entry name" value="EGF"/>
    <property type="match status" value="4"/>
</dbReference>
<evidence type="ECO:0000256" key="15">
    <source>
        <dbReference type="SAM" id="MobiDB-lite"/>
    </source>
</evidence>
<dbReference type="Proteomes" id="UP000271974">
    <property type="component" value="Unassembled WGS sequence"/>
</dbReference>
<evidence type="ECO:0000259" key="18">
    <source>
        <dbReference type="PROSITE" id="PS50026"/>
    </source>
</evidence>
<dbReference type="GO" id="GO:0043235">
    <property type="term" value="C:receptor complex"/>
    <property type="evidence" value="ECO:0007669"/>
    <property type="project" value="TreeGrafter"/>
</dbReference>
<evidence type="ECO:0000256" key="8">
    <source>
        <dbReference type="ARBA" id="ARBA00023136"/>
    </source>
</evidence>
<dbReference type="PANTHER" id="PTHR22722:SF14">
    <property type="entry name" value="MEGALIN, ISOFORM A"/>
    <property type="match status" value="1"/>
</dbReference>
<keyword evidence="11" id="KW-0325">Glycoprotein</keyword>
<dbReference type="InterPro" id="IPR023415">
    <property type="entry name" value="LDLR_class-A_CS"/>
</dbReference>
<feature type="disulfide bond" evidence="13">
    <location>
        <begin position="73"/>
        <end position="91"/>
    </location>
</feature>
<dbReference type="Pfam" id="PF00058">
    <property type="entry name" value="Ldl_recept_b"/>
    <property type="match status" value="2"/>
</dbReference>
<feature type="disulfide bond" evidence="13">
    <location>
        <begin position="34"/>
        <end position="52"/>
    </location>
</feature>
<dbReference type="InterPro" id="IPR001881">
    <property type="entry name" value="EGF-like_Ca-bd_dom"/>
</dbReference>
<dbReference type="PROSITE" id="PS00010">
    <property type="entry name" value="ASX_HYDROXYL"/>
    <property type="match status" value="1"/>
</dbReference>
<dbReference type="Gene3D" id="4.10.400.10">
    <property type="entry name" value="Low-density Lipoprotein Receptor"/>
    <property type="match status" value="6"/>
</dbReference>
<evidence type="ECO:0000256" key="9">
    <source>
        <dbReference type="ARBA" id="ARBA00023157"/>
    </source>
</evidence>
<dbReference type="Gene3D" id="2.120.10.30">
    <property type="entry name" value="TolB, C-terminal domain"/>
    <property type="match status" value="1"/>
</dbReference>
<dbReference type="InterPro" id="IPR000033">
    <property type="entry name" value="LDLR_classB_rpt"/>
</dbReference>
<feature type="disulfide bond" evidence="13">
    <location>
        <begin position="316"/>
        <end position="328"/>
    </location>
</feature>
<comment type="caution">
    <text evidence="19">The sequence shown here is derived from an EMBL/GenBank/DDBJ whole genome shotgun (WGS) entry which is preliminary data.</text>
</comment>
<feature type="disulfide bond" evidence="13">
    <location>
        <begin position="46"/>
        <end position="61"/>
    </location>
</feature>
<feature type="disulfide bond" evidence="13">
    <location>
        <begin position="323"/>
        <end position="341"/>
    </location>
</feature>
<evidence type="ECO:0000256" key="1">
    <source>
        <dbReference type="ARBA" id="ARBA00004479"/>
    </source>
</evidence>
<dbReference type="InterPro" id="IPR002172">
    <property type="entry name" value="LDrepeatLR_classA_rpt"/>
</dbReference>
<feature type="signal peptide" evidence="17">
    <location>
        <begin position="1"/>
        <end position="19"/>
    </location>
</feature>
<evidence type="ECO:0000256" key="12">
    <source>
        <dbReference type="PROSITE-ProRule" id="PRU00076"/>
    </source>
</evidence>
<dbReference type="OrthoDB" id="5958943at2759"/>
<feature type="disulfide bond" evidence="13">
    <location>
        <begin position="206"/>
        <end position="221"/>
    </location>
</feature>
<evidence type="ECO:0000256" key="5">
    <source>
        <dbReference type="ARBA" id="ARBA00022729"/>
    </source>
</evidence>
<dbReference type="PROSITE" id="PS01209">
    <property type="entry name" value="LDLRA_1"/>
    <property type="match status" value="5"/>
</dbReference>
<keyword evidence="3" id="KW-0254">Endocytosis</keyword>
<feature type="disulfide bond" evidence="13">
    <location>
        <begin position="255"/>
        <end position="270"/>
    </location>
</feature>
<evidence type="ECO:0000256" key="7">
    <source>
        <dbReference type="ARBA" id="ARBA00022989"/>
    </source>
</evidence>
<dbReference type="CDD" id="cd00112">
    <property type="entry name" value="LDLa"/>
    <property type="match status" value="7"/>
</dbReference>
<dbReference type="Gene3D" id="2.10.25.10">
    <property type="entry name" value="Laminin"/>
    <property type="match status" value="2"/>
</dbReference>
<dbReference type="PROSITE" id="PS01186">
    <property type="entry name" value="EGF_2"/>
    <property type="match status" value="1"/>
</dbReference>
<evidence type="ECO:0000313" key="19">
    <source>
        <dbReference type="EMBL" id="RUS79306.1"/>
    </source>
</evidence>
<reference evidence="19 20" key="1">
    <citation type="submission" date="2019-01" db="EMBL/GenBank/DDBJ databases">
        <title>A draft genome assembly of the solar-powered sea slug Elysia chlorotica.</title>
        <authorList>
            <person name="Cai H."/>
            <person name="Li Q."/>
            <person name="Fang X."/>
            <person name="Li J."/>
            <person name="Curtis N.E."/>
            <person name="Altenburger A."/>
            <person name="Shibata T."/>
            <person name="Feng M."/>
            <person name="Maeda T."/>
            <person name="Schwartz J.A."/>
            <person name="Shigenobu S."/>
            <person name="Lundholm N."/>
            <person name="Nishiyama T."/>
            <person name="Yang H."/>
            <person name="Hasebe M."/>
            <person name="Li S."/>
            <person name="Pierce S.K."/>
            <person name="Wang J."/>
        </authorList>
    </citation>
    <scope>NUCLEOTIDE SEQUENCE [LARGE SCALE GENOMIC DNA]</scope>
    <source>
        <strain evidence="19">EC2010</strain>
        <tissue evidence="19">Whole organism of an adult</tissue>
    </source>
</reference>
<feature type="compositionally biased region" description="Polar residues" evidence="15">
    <location>
        <begin position="800"/>
        <end position="811"/>
    </location>
</feature>
<dbReference type="SMART" id="SM00179">
    <property type="entry name" value="EGF_CA"/>
    <property type="match status" value="1"/>
</dbReference>
<dbReference type="FunFam" id="2.10.25.10:FF:000009">
    <property type="entry name" value="Low-density lipoprotein receptor isoform 1"/>
    <property type="match status" value="1"/>
</dbReference>
<dbReference type="InterPro" id="IPR018097">
    <property type="entry name" value="EGF_Ca-bd_CS"/>
</dbReference>
<keyword evidence="5 17" id="KW-0732">Signal</keyword>
<dbReference type="InterPro" id="IPR036055">
    <property type="entry name" value="LDL_receptor-like_sf"/>
</dbReference>
<feature type="region of interest" description="Disordered" evidence="15">
    <location>
        <begin position="775"/>
        <end position="820"/>
    </location>
</feature>
<keyword evidence="7 16" id="KW-1133">Transmembrane helix</keyword>
<dbReference type="SMART" id="SM00135">
    <property type="entry name" value="LY"/>
    <property type="match status" value="5"/>
</dbReference>
<dbReference type="GO" id="GO:0006898">
    <property type="term" value="P:receptor-mediated endocytosis"/>
    <property type="evidence" value="ECO:0007669"/>
    <property type="project" value="TreeGrafter"/>
</dbReference>
<feature type="repeat" description="LDL-receptor class B" evidence="14">
    <location>
        <begin position="494"/>
        <end position="536"/>
    </location>
</feature>
<feature type="repeat" description="LDL-receptor class B" evidence="14">
    <location>
        <begin position="623"/>
        <end position="667"/>
    </location>
</feature>
<comment type="caution">
    <text evidence="12">Lacks conserved residue(s) required for the propagation of feature annotation.</text>
</comment>
<dbReference type="SUPFAM" id="SSF57184">
    <property type="entry name" value="Growth factor receptor domain"/>
    <property type="match status" value="1"/>
</dbReference>
<evidence type="ECO:0000313" key="20">
    <source>
        <dbReference type="Proteomes" id="UP000271974"/>
    </source>
</evidence>
<feature type="repeat" description="LDL-receptor class B" evidence="14">
    <location>
        <begin position="579"/>
        <end position="622"/>
    </location>
</feature>
<evidence type="ECO:0000256" key="11">
    <source>
        <dbReference type="ARBA" id="ARBA00023180"/>
    </source>
</evidence>
<feature type="transmembrane region" description="Helical" evidence="16">
    <location>
        <begin position="826"/>
        <end position="849"/>
    </location>
</feature>
<dbReference type="PANTHER" id="PTHR22722">
    <property type="entry name" value="LOW-DENSITY LIPOPROTEIN RECEPTOR-RELATED PROTEIN 2-RELATED"/>
    <property type="match status" value="1"/>
</dbReference>
<feature type="disulfide bond" evidence="13">
    <location>
        <begin position="295"/>
        <end position="310"/>
    </location>
</feature>
<evidence type="ECO:0000256" key="6">
    <source>
        <dbReference type="ARBA" id="ARBA00022737"/>
    </source>
</evidence>
<evidence type="ECO:0000256" key="14">
    <source>
        <dbReference type="PROSITE-ProRule" id="PRU00461"/>
    </source>
</evidence>
<keyword evidence="9 12" id="KW-1015">Disulfide bond</keyword>
<protein>
    <recommendedName>
        <fullName evidence="18">EGF-like domain-containing protein</fullName>
    </recommendedName>
</protein>
<dbReference type="InterPro" id="IPR011042">
    <property type="entry name" value="6-blade_b-propeller_TolB-like"/>
</dbReference>
<feature type="chain" id="PRO_5018681223" description="EGF-like domain-containing protein" evidence="17">
    <location>
        <begin position="20"/>
        <end position="898"/>
    </location>
</feature>
<name>A0A3S0ZNW5_ELYCH</name>
<keyword evidence="2 12" id="KW-0245">EGF-like domain</keyword>
<feature type="disulfide bond" evidence="13">
    <location>
        <begin position="127"/>
        <end position="142"/>
    </location>
</feature>
<dbReference type="Gene3D" id="4.10.1220.10">
    <property type="entry name" value="EGF-type module"/>
    <property type="match status" value="2"/>
</dbReference>
<evidence type="ECO:0000256" key="16">
    <source>
        <dbReference type="SAM" id="Phobius"/>
    </source>
</evidence>
<keyword evidence="4 16" id="KW-0812">Transmembrane</keyword>
<dbReference type="PRINTS" id="PR00261">
    <property type="entry name" value="LDLRECEPTOR"/>
</dbReference>
<dbReference type="GO" id="GO:0042562">
    <property type="term" value="F:hormone binding"/>
    <property type="evidence" value="ECO:0007669"/>
    <property type="project" value="TreeGrafter"/>
</dbReference>
<dbReference type="FunFam" id="4.10.400.10:FF:000011">
    <property type="entry name" value="Low-density lipoprotein receptor-related protein 1"/>
    <property type="match status" value="1"/>
</dbReference>
<dbReference type="PROSITE" id="PS01187">
    <property type="entry name" value="EGF_CA"/>
    <property type="match status" value="1"/>
</dbReference>
<dbReference type="InterPro" id="IPR051221">
    <property type="entry name" value="LDLR-related"/>
</dbReference>
<dbReference type="EMBL" id="RQTK01000459">
    <property type="protein sequence ID" value="RUS79306.1"/>
    <property type="molecule type" value="Genomic_DNA"/>
</dbReference>
<dbReference type="InterPro" id="IPR009030">
    <property type="entry name" value="Growth_fac_rcpt_cys_sf"/>
</dbReference>
<feature type="disulfide bond" evidence="13">
    <location>
        <begin position="166"/>
        <end position="181"/>
    </location>
</feature>
<dbReference type="FunFam" id="2.120.10.30:FF:000241">
    <property type="entry name" value="Low-density lipoprotein receptor-related protein 6"/>
    <property type="match status" value="1"/>
</dbReference>
<dbReference type="STRING" id="188477.A0A3S0ZNW5"/>
<organism evidence="19 20">
    <name type="scientific">Elysia chlorotica</name>
    <name type="common">Eastern emerald elysia</name>
    <name type="synonym">Sea slug</name>
    <dbReference type="NCBI Taxonomy" id="188477"/>
    <lineage>
        <taxon>Eukaryota</taxon>
        <taxon>Metazoa</taxon>
        <taxon>Spiralia</taxon>
        <taxon>Lophotrochozoa</taxon>
        <taxon>Mollusca</taxon>
        <taxon>Gastropoda</taxon>
        <taxon>Heterobranchia</taxon>
        <taxon>Euthyneura</taxon>
        <taxon>Panpulmonata</taxon>
        <taxon>Sacoglossa</taxon>
        <taxon>Placobranchoidea</taxon>
        <taxon>Plakobranchidae</taxon>
        <taxon>Elysia</taxon>
    </lineage>
</organism>
<dbReference type="CDD" id="cd00054">
    <property type="entry name" value="EGF_CA"/>
    <property type="match status" value="1"/>
</dbReference>
<dbReference type="InterPro" id="IPR000152">
    <property type="entry name" value="EGF-type_Asp/Asn_hydroxyl_site"/>
</dbReference>
<keyword evidence="6" id="KW-0677">Repeat</keyword>
<comment type="subcellular location">
    <subcellularLocation>
        <location evidence="1">Membrane</location>
        <topology evidence="1">Single-pass type I membrane protein</topology>
    </subcellularLocation>
</comment>
<evidence type="ECO:0000256" key="17">
    <source>
        <dbReference type="SAM" id="SignalP"/>
    </source>
</evidence>